<dbReference type="GO" id="GO:0005524">
    <property type="term" value="F:ATP binding"/>
    <property type="evidence" value="ECO:0007669"/>
    <property type="project" value="UniProtKB-UniRule"/>
</dbReference>
<dbReference type="Gene3D" id="3.30.200.20">
    <property type="entry name" value="Phosphorylase Kinase, domain 1"/>
    <property type="match status" value="1"/>
</dbReference>
<dbReference type="PROSITE" id="PS00107">
    <property type="entry name" value="PROTEIN_KINASE_ATP"/>
    <property type="match status" value="1"/>
</dbReference>
<dbReference type="InterPro" id="IPR017441">
    <property type="entry name" value="Protein_kinase_ATP_BS"/>
</dbReference>
<gene>
    <name evidence="2" type="ORF">OTU49_013356</name>
</gene>
<keyword evidence="3" id="KW-1185">Reference proteome</keyword>
<dbReference type="InterPro" id="IPR011009">
    <property type="entry name" value="Kinase-like_dom_sf"/>
</dbReference>
<name>A0AAW0VSU8_CHEQU</name>
<sequence>NNNKSINSWRQVHFFLTPNIYKFTWITLTEYKRIKSNLYMCENISQSITMEILAPDTYYLWVPEHKVLGSGTYGDVVVINWQGQPAALKIANSSSNYESLLRETNILSCLDGRGGSPKVFGMSNDPPALLMEFKGSQSLMDVLNDYRINLLEVGYKIGC</sequence>
<organism evidence="2 3">
    <name type="scientific">Cherax quadricarinatus</name>
    <name type="common">Australian red claw crayfish</name>
    <dbReference type="NCBI Taxonomy" id="27406"/>
    <lineage>
        <taxon>Eukaryota</taxon>
        <taxon>Metazoa</taxon>
        <taxon>Ecdysozoa</taxon>
        <taxon>Arthropoda</taxon>
        <taxon>Crustacea</taxon>
        <taxon>Multicrustacea</taxon>
        <taxon>Malacostraca</taxon>
        <taxon>Eumalacostraca</taxon>
        <taxon>Eucarida</taxon>
        <taxon>Decapoda</taxon>
        <taxon>Pleocyemata</taxon>
        <taxon>Astacidea</taxon>
        <taxon>Parastacoidea</taxon>
        <taxon>Parastacidae</taxon>
        <taxon>Cherax</taxon>
    </lineage>
</organism>
<keyword evidence="1" id="KW-0547">Nucleotide-binding</keyword>
<dbReference type="EMBL" id="JARKIK010000449">
    <property type="protein sequence ID" value="KAK8720388.1"/>
    <property type="molecule type" value="Genomic_DNA"/>
</dbReference>
<keyword evidence="1" id="KW-0067">ATP-binding</keyword>
<evidence type="ECO:0000256" key="1">
    <source>
        <dbReference type="PROSITE-ProRule" id="PRU10141"/>
    </source>
</evidence>
<evidence type="ECO:0000313" key="3">
    <source>
        <dbReference type="Proteomes" id="UP001445076"/>
    </source>
</evidence>
<evidence type="ECO:0008006" key="4">
    <source>
        <dbReference type="Google" id="ProtNLM"/>
    </source>
</evidence>
<feature type="binding site" evidence="1">
    <location>
        <position position="89"/>
    </location>
    <ligand>
        <name>ATP</name>
        <dbReference type="ChEBI" id="CHEBI:30616"/>
    </ligand>
</feature>
<dbReference type="Proteomes" id="UP001445076">
    <property type="component" value="Unassembled WGS sequence"/>
</dbReference>
<evidence type="ECO:0000313" key="2">
    <source>
        <dbReference type="EMBL" id="KAK8720388.1"/>
    </source>
</evidence>
<dbReference type="SUPFAM" id="SSF56112">
    <property type="entry name" value="Protein kinase-like (PK-like)"/>
    <property type="match status" value="1"/>
</dbReference>
<reference evidence="2 3" key="1">
    <citation type="journal article" date="2024" name="BMC Genomics">
        <title>Genome assembly of redclaw crayfish (Cherax quadricarinatus) provides insights into its immune adaptation and hypoxia tolerance.</title>
        <authorList>
            <person name="Liu Z."/>
            <person name="Zheng J."/>
            <person name="Li H."/>
            <person name="Fang K."/>
            <person name="Wang S."/>
            <person name="He J."/>
            <person name="Zhou D."/>
            <person name="Weng S."/>
            <person name="Chi M."/>
            <person name="Gu Z."/>
            <person name="He J."/>
            <person name="Li F."/>
            <person name="Wang M."/>
        </authorList>
    </citation>
    <scope>NUCLEOTIDE SEQUENCE [LARGE SCALE GENOMIC DNA]</scope>
    <source>
        <strain evidence="2">ZL_2023a</strain>
    </source>
</reference>
<accession>A0AAW0VSU8</accession>
<feature type="non-terminal residue" evidence="2">
    <location>
        <position position="1"/>
    </location>
</feature>
<proteinExistence type="predicted"/>
<protein>
    <recommendedName>
        <fullName evidence="4">Protein kinase domain-containing protein</fullName>
    </recommendedName>
</protein>
<comment type="caution">
    <text evidence="2">The sequence shown here is derived from an EMBL/GenBank/DDBJ whole genome shotgun (WGS) entry which is preliminary data.</text>
</comment>
<dbReference type="AlphaFoldDB" id="A0AAW0VSU8"/>